<keyword evidence="4" id="KW-0949">S-adenosyl-L-methionine</keyword>
<evidence type="ECO:0000256" key="3">
    <source>
        <dbReference type="PIRSR" id="PIRSR018249-1"/>
    </source>
</evidence>
<feature type="binding site" evidence="3">
    <location>
        <position position="16"/>
    </location>
    <ligand>
        <name>Zn(2+)</name>
        <dbReference type="ChEBI" id="CHEBI:29105"/>
    </ligand>
</feature>
<proteinExistence type="predicted"/>
<dbReference type="GO" id="GO:0052911">
    <property type="term" value="F:23S rRNA (guanine(745)-N(1))-methyltransferase activity"/>
    <property type="evidence" value="ECO:0007669"/>
    <property type="project" value="UniProtKB-EC"/>
</dbReference>
<accession>A0A4V0H0C7</accession>
<evidence type="ECO:0000256" key="2">
    <source>
        <dbReference type="ARBA" id="ARBA00022679"/>
    </source>
</evidence>
<dbReference type="GO" id="GO:0046872">
    <property type="term" value="F:metal ion binding"/>
    <property type="evidence" value="ECO:0007669"/>
    <property type="project" value="UniProtKB-KW"/>
</dbReference>
<dbReference type="AlphaFoldDB" id="A0A4V0H0C7"/>
<dbReference type="PANTHER" id="PTHR44942">
    <property type="entry name" value="METHYLTRANSF_11 DOMAIN-CONTAINING PROTEIN"/>
    <property type="match status" value="1"/>
</dbReference>
<dbReference type="Proteomes" id="UP000306241">
    <property type="component" value="Chromosome"/>
</dbReference>
<dbReference type="InterPro" id="IPR016718">
    <property type="entry name" value="rRNA_m1G-MeTrfase_A_prd"/>
</dbReference>
<keyword evidence="1 7" id="KW-0489">Methyltransferase</keyword>
<feature type="binding site" evidence="4">
    <location>
        <position position="186"/>
    </location>
    <ligand>
        <name>S-adenosyl-L-methionine</name>
        <dbReference type="ChEBI" id="CHEBI:59789"/>
    </ligand>
</feature>
<evidence type="ECO:0000256" key="1">
    <source>
        <dbReference type="ARBA" id="ARBA00022603"/>
    </source>
</evidence>
<feature type="binding site" evidence="3">
    <location>
        <position position="29"/>
    </location>
    <ligand>
        <name>Zn(2+)</name>
        <dbReference type="ChEBI" id="CHEBI:29105"/>
    </ligand>
</feature>
<evidence type="ECO:0000256" key="4">
    <source>
        <dbReference type="PIRSR" id="PIRSR018249-2"/>
    </source>
</evidence>
<dbReference type="InterPro" id="IPR048647">
    <property type="entry name" value="RlmA_N"/>
</dbReference>
<evidence type="ECO:0000313" key="8">
    <source>
        <dbReference type="Proteomes" id="UP000306241"/>
    </source>
</evidence>
<evidence type="ECO:0000259" key="5">
    <source>
        <dbReference type="Pfam" id="PF13847"/>
    </source>
</evidence>
<name>A0A4V0H0C7_STRPO</name>
<dbReference type="InterPro" id="IPR051052">
    <property type="entry name" value="Diverse_substrate_MTase"/>
</dbReference>
<dbReference type="PIRSF" id="PIRSF018249">
    <property type="entry name" value="MyrA_prd"/>
    <property type="match status" value="1"/>
</dbReference>
<sequence>MLAFSQTVDLFICPICHNGFQLAGRSLICPKRHTFDLAKQGYANLLLNAKKDAHYNKESFIRRSHILEAGYYRHILEAISSYLQPDKNTTILDVACGEGYYSRALAQTPNHQILAFDLSKESILLAAKKDLLNRVTWFVGDLAKLPLADQSVDIILDVFSPAHYQEFQRVLKPTGKIIKVVTASDHLKELRQVAASQISSKDYSNQSVITHFAQAFPDYAISHHSHTYPINQKDLSDFTQMTPLFFNVDTKQIEMESIREITIAADILIAKKL</sequence>
<reference evidence="7 8" key="1">
    <citation type="submission" date="2019-05" db="EMBL/GenBank/DDBJ databases">
        <authorList>
            <consortium name="Pathogen Informatics"/>
        </authorList>
    </citation>
    <scope>NUCLEOTIDE SEQUENCE [LARGE SCALE GENOMIC DNA]</scope>
    <source>
        <strain evidence="7 8">NCTC10924</strain>
    </source>
</reference>
<dbReference type="PANTHER" id="PTHR44942:SF4">
    <property type="entry name" value="METHYLTRANSFERASE TYPE 11 DOMAIN-CONTAINING PROTEIN"/>
    <property type="match status" value="1"/>
</dbReference>
<feature type="domain" description="23S rRNA (guanine(745)-N(1))-methyltransferase N-terminal" evidence="6">
    <location>
        <begin position="11"/>
        <end position="46"/>
    </location>
</feature>
<feature type="binding site" evidence="4">
    <location>
        <position position="72"/>
    </location>
    <ligand>
        <name>S-adenosyl-L-methionine</name>
        <dbReference type="ChEBI" id="CHEBI:59789"/>
    </ligand>
</feature>
<feature type="domain" description="Methyltransferase" evidence="5">
    <location>
        <begin position="86"/>
        <end position="201"/>
    </location>
</feature>
<evidence type="ECO:0000313" key="7">
    <source>
        <dbReference type="EMBL" id="VTT41565.1"/>
    </source>
</evidence>
<feature type="binding site" evidence="4">
    <location>
        <begin position="98"/>
        <end position="99"/>
    </location>
    <ligand>
        <name>S-adenosyl-L-methionine</name>
        <dbReference type="ChEBI" id="CHEBI:59789"/>
    </ligand>
</feature>
<dbReference type="Pfam" id="PF13847">
    <property type="entry name" value="Methyltransf_31"/>
    <property type="match status" value="1"/>
</dbReference>
<dbReference type="CDD" id="cd02440">
    <property type="entry name" value="AdoMet_MTases"/>
    <property type="match status" value="1"/>
</dbReference>
<dbReference type="EC" id="2.1.1.187" evidence="7"/>
<keyword evidence="3" id="KW-0862">Zinc</keyword>
<dbReference type="SUPFAM" id="SSF53335">
    <property type="entry name" value="S-adenosyl-L-methionine-dependent methyltransferases"/>
    <property type="match status" value="1"/>
</dbReference>
<dbReference type="Pfam" id="PF21302">
    <property type="entry name" value="Zn_ribbon_RlmA"/>
    <property type="match status" value="1"/>
</dbReference>
<organism evidence="7 8">
    <name type="scientific">Streptococcus porcinus</name>
    <dbReference type="NCBI Taxonomy" id="1340"/>
    <lineage>
        <taxon>Bacteria</taxon>
        <taxon>Bacillati</taxon>
        <taxon>Bacillota</taxon>
        <taxon>Bacilli</taxon>
        <taxon>Lactobacillales</taxon>
        <taxon>Streptococcaceae</taxon>
        <taxon>Streptococcus</taxon>
    </lineage>
</organism>
<dbReference type="Gene3D" id="3.40.50.150">
    <property type="entry name" value="Vaccinia Virus protein VP39"/>
    <property type="match status" value="1"/>
</dbReference>
<dbReference type="InterPro" id="IPR025714">
    <property type="entry name" value="Methyltranfer_dom"/>
</dbReference>
<dbReference type="InterPro" id="IPR029063">
    <property type="entry name" value="SAM-dependent_MTases_sf"/>
</dbReference>
<keyword evidence="2 7" id="KW-0808">Transferase</keyword>
<feature type="binding site" evidence="3">
    <location>
        <position position="13"/>
    </location>
    <ligand>
        <name>Zn(2+)</name>
        <dbReference type="ChEBI" id="CHEBI:29105"/>
    </ligand>
</feature>
<feature type="binding site" evidence="3">
    <location>
        <position position="33"/>
    </location>
    <ligand>
        <name>Zn(2+)</name>
        <dbReference type="ChEBI" id="CHEBI:29105"/>
    </ligand>
</feature>
<dbReference type="OrthoDB" id="5522265at2"/>
<dbReference type="EMBL" id="LR594052">
    <property type="protein sequence ID" value="VTT41565.1"/>
    <property type="molecule type" value="Genomic_DNA"/>
</dbReference>
<dbReference type="RefSeq" id="WP_003083707.1">
    <property type="nucleotide sequence ID" value="NZ_CP070236.1"/>
</dbReference>
<keyword evidence="3" id="KW-0479">Metal-binding</keyword>
<evidence type="ECO:0000259" key="6">
    <source>
        <dbReference type="Pfam" id="PF21302"/>
    </source>
</evidence>
<gene>
    <name evidence="7" type="primary">rlmA</name>
    <name evidence="7" type="ORF">NCTC10924_00216</name>
</gene>
<protein>
    <submittedName>
        <fullName evidence="7">Ribosomal RNA large subunit methyltransferase A</fullName>
        <ecNumber evidence="7">2.1.1.187</ecNumber>
    </submittedName>
</protein>